<dbReference type="PANTHER" id="PTHR14074">
    <property type="entry name" value="HELICASE WITH DEATH DOMAIN-RELATED"/>
    <property type="match status" value="1"/>
</dbReference>
<dbReference type="InterPro" id="IPR027417">
    <property type="entry name" value="P-loop_NTPase"/>
</dbReference>
<dbReference type="AlphaFoldDB" id="A0A8I2YEJ1"/>
<accession>A0A8I2YEJ1</accession>
<proteinExistence type="predicted"/>
<gene>
    <name evidence="2" type="ORF">JVT61DRAFT_11300</name>
</gene>
<dbReference type="GO" id="GO:0003676">
    <property type="term" value="F:nucleic acid binding"/>
    <property type="evidence" value="ECO:0007669"/>
    <property type="project" value="InterPro"/>
</dbReference>
<feature type="domain" description="DEAD/DEAH-box helicase" evidence="1">
    <location>
        <begin position="18"/>
        <end position="141"/>
    </location>
</feature>
<organism evidence="2 3">
    <name type="scientific">Boletus reticuloceps</name>
    <dbReference type="NCBI Taxonomy" id="495285"/>
    <lineage>
        <taxon>Eukaryota</taxon>
        <taxon>Fungi</taxon>
        <taxon>Dikarya</taxon>
        <taxon>Basidiomycota</taxon>
        <taxon>Agaricomycotina</taxon>
        <taxon>Agaricomycetes</taxon>
        <taxon>Agaricomycetidae</taxon>
        <taxon>Boletales</taxon>
        <taxon>Boletineae</taxon>
        <taxon>Boletaceae</taxon>
        <taxon>Boletoideae</taxon>
        <taxon>Boletus</taxon>
    </lineage>
</organism>
<comment type="caution">
    <text evidence="2">The sequence shown here is derived from an EMBL/GenBank/DDBJ whole genome shotgun (WGS) entry which is preliminary data.</text>
</comment>
<evidence type="ECO:0000313" key="3">
    <source>
        <dbReference type="Proteomes" id="UP000683000"/>
    </source>
</evidence>
<dbReference type="OrthoDB" id="416741at2759"/>
<dbReference type="PANTHER" id="PTHR14074:SF16">
    <property type="entry name" value="ANTIVIRAL INNATE IMMUNE RESPONSE RECEPTOR RIG-I"/>
    <property type="match status" value="1"/>
</dbReference>
<evidence type="ECO:0000259" key="1">
    <source>
        <dbReference type="Pfam" id="PF00270"/>
    </source>
</evidence>
<protein>
    <recommendedName>
        <fullName evidence="1">DEAD/DEAH-box helicase domain-containing protein</fullName>
    </recommendedName>
</protein>
<keyword evidence="3" id="KW-1185">Reference proteome</keyword>
<dbReference type="SUPFAM" id="SSF52540">
    <property type="entry name" value="P-loop containing nucleoside triphosphate hydrolases"/>
    <property type="match status" value="1"/>
</dbReference>
<dbReference type="EMBL" id="JAGFBS010000048">
    <property type="protein sequence ID" value="KAG6370519.1"/>
    <property type="molecule type" value="Genomic_DNA"/>
</dbReference>
<name>A0A8I2YEJ1_9AGAM</name>
<dbReference type="Proteomes" id="UP000683000">
    <property type="component" value="Unassembled WGS sequence"/>
</dbReference>
<dbReference type="GO" id="GO:0005737">
    <property type="term" value="C:cytoplasm"/>
    <property type="evidence" value="ECO:0007669"/>
    <property type="project" value="TreeGrafter"/>
</dbReference>
<dbReference type="InterPro" id="IPR051363">
    <property type="entry name" value="RLR_Helicase"/>
</dbReference>
<dbReference type="Gene3D" id="3.40.50.300">
    <property type="entry name" value="P-loop containing nucleotide triphosphate hydrolases"/>
    <property type="match status" value="1"/>
</dbReference>
<sequence length="169" mass="18741">MDDIPAEPTRHGEVTTRNYQQEMLDASLVENIIIAQDTGSGKTHIAVLRMKIECDREPHKVISPLWSTKCDLPISTKVSWFMAPTVTLCEQQHQVIQKAIGSVGLIHGGLEPKQWTNSNMWKDVLRKNRVIVSTPQVFSTLSVMDTSVSAGILASSSLTKPITQMTTIQ</sequence>
<dbReference type="InterPro" id="IPR011545">
    <property type="entry name" value="DEAD/DEAH_box_helicase_dom"/>
</dbReference>
<evidence type="ECO:0000313" key="2">
    <source>
        <dbReference type="EMBL" id="KAG6370519.1"/>
    </source>
</evidence>
<dbReference type="GO" id="GO:0005524">
    <property type="term" value="F:ATP binding"/>
    <property type="evidence" value="ECO:0007669"/>
    <property type="project" value="InterPro"/>
</dbReference>
<reference evidence="2" key="1">
    <citation type="submission" date="2021-03" db="EMBL/GenBank/DDBJ databases">
        <title>Evolutionary innovations through gain and loss of genes in the ectomycorrhizal Boletales.</title>
        <authorList>
            <person name="Wu G."/>
            <person name="Miyauchi S."/>
            <person name="Morin E."/>
            <person name="Yang Z.-L."/>
            <person name="Xu J."/>
            <person name="Martin F.M."/>
        </authorList>
    </citation>
    <scope>NUCLEOTIDE SEQUENCE</scope>
    <source>
        <strain evidence="2">BR01</strain>
    </source>
</reference>
<dbReference type="Pfam" id="PF00270">
    <property type="entry name" value="DEAD"/>
    <property type="match status" value="1"/>
</dbReference>